<protein>
    <submittedName>
        <fullName evidence="1">Uncharacterized protein</fullName>
    </submittedName>
</protein>
<comment type="caution">
    <text evidence="1">The sequence shown here is derived from an EMBL/GenBank/DDBJ whole genome shotgun (WGS) entry which is preliminary data.</text>
</comment>
<evidence type="ECO:0000313" key="2">
    <source>
        <dbReference type="Proteomes" id="UP000606396"/>
    </source>
</evidence>
<dbReference type="Proteomes" id="UP000606396">
    <property type="component" value="Unassembled WGS sequence"/>
</dbReference>
<name>A0ABR8HM91_NOSPU</name>
<keyword evidence="2" id="KW-1185">Reference proteome</keyword>
<proteinExistence type="predicted"/>
<dbReference type="RefSeq" id="WP_190952891.1">
    <property type="nucleotide sequence ID" value="NZ_JACJTC010000054.1"/>
</dbReference>
<dbReference type="EMBL" id="JACJTC010000054">
    <property type="protein sequence ID" value="MBD2616462.1"/>
    <property type="molecule type" value="Genomic_DNA"/>
</dbReference>
<accession>A0ABR8HM91</accession>
<reference evidence="1 2" key="1">
    <citation type="journal article" date="2020" name="ISME J.">
        <title>Comparative genomics reveals insights into cyanobacterial evolution and habitat adaptation.</title>
        <authorList>
            <person name="Chen M.Y."/>
            <person name="Teng W.K."/>
            <person name="Zhao L."/>
            <person name="Hu C.X."/>
            <person name="Zhou Y.K."/>
            <person name="Han B.P."/>
            <person name="Song L.R."/>
            <person name="Shu W.S."/>
        </authorList>
    </citation>
    <scope>NUCLEOTIDE SEQUENCE [LARGE SCALE GENOMIC DNA]</scope>
    <source>
        <strain evidence="1 2">FACHB-252</strain>
    </source>
</reference>
<organism evidence="1 2">
    <name type="scientific">Nostoc punctiforme FACHB-252</name>
    <dbReference type="NCBI Taxonomy" id="1357509"/>
    <lineage>
        <taxon>Bacteria</taxon>
        <taxon>Bacillati</taxon>
        <taxon>Cyanobacteriota</taxon>
        <taxon>Cyanophyceae</taxon>
        <taxon>Nostocales</taxon>
        <taxon>Nostocaceae</taxon>
        <taxon>Nostoc</taxon>
    </lineage>
</organism>
<gene>
    <name evidence="1" type="ORF">H6G94_35460</name>
</gene>
<evidence type="ECO:0000313" key="1">
    <source>
        <dbReference type="EMBL" id="MBD2616462.1"/>
    </source>
</evidence>
<sequence length="103" mass="11553">MSFLQNPNWGECCEKALLPPTDPNAELIEIPGYTLVYCNGACPKIYRVYKDGAMLGLVFQHIAHWTNEVDDKQYTKPLNAVITLDDFFLAANMTNITNENIAA</sequence>